<keyword evidence="2 5" id="KW-0812">Transmembrane</keyword>
<evidence type="ECO:0000256" key="4">
    <source>
        <dbReference type="ARBA" id="ARBA00023136"/>
    </source>
</evidence>
<evidence type="ECO:0000256" key="2">
    <source>
        <dbReference type="ARBA" id="ARBA00022692"/>
    </source>
</evidence>
<comment type="subcellular location">
    <subcellularLocation>
        <location evidence="1">Membrane</location>
        <topology evidence="1">Multi-pass membrane protein</topology>
    </subcellularLocation>
</comment>
<name>A0A964TB65_9FLAO</name>
<evidence type="ECO:0000256" key="5">
    <source>
        <dbReference type="SAM" id="Phobius"/>
    </source>
</evidence>
<dbReference type="Pfam" id="PF04932">
    <property type="entry name" value="Wzy_C"/>
    <property type="match status" value="1"/>
</dbReference>
<feature type="transmembrane region" description="Helical" evidence="5">
    <location>
        <begin position="394"/>
        <end position="410"/>
    </location>
</feature>
<organism evidence="7 8">
    <name type="scientific">Flagellimonas ochracea</name>
    <dbReference type="NCBI Taxonomy" id="2696472"/>
    <lineage>
        <taxon>Bacteria</taxon>
        <taxon>Pseudomonadati</taxon>
        <taxon>Bacteroidota</taxon>
        <taxon>Flavobacteriia</taxon>
        <taxon>Flavobacteriales</taxon>
        <taxon>Flavobacteriaceae</taxon>
        <taxon>Flagellimonas</taxon>
    </lineage>
</organism>
<keyword evidence="8" id="KW-1185">Reference proteome</keyword>
<evidence type="ECO:0000313" key="7">
    <source>
        <dbReference type="EMBL" id="NAY91637.1"/>
    </source>
</evidence>
<dbReference type="GO" id="GO:0016020">
    <property type="term" value="C:membrane"/>
    <property type="evidence" value="ECO:0007669"/>
    <property type="project" value="UniProtKB-SubCell"/>
</dbReference>
<dbReference type="AlphaFoldDB" id="A0A964TB65"/>
<gene>
    <name evidence="7" type="ORF">GTQ34_06885</name>
</gene>
<feature type="transmembrane region" description="Helical" evidence="5">
    <location>
        <begin position="6"/>
        <end position="23"/>
    </location>
</feature>
<feature type="transmembrane region" description="Helical" evidence="5">
    <location>
        <begin position="165"/>
        <end position="182"/>
    </location>
</feature>
<dbReference type="RefSeq" id="WP_166523048.1">
    <property type="nucleotide sequence ID" value="NZ_JAAABI010000002.1"/>
</dbReference>
<feature type="transmembrane region" description="Helical" evidence="5">
    <location>
        <begin position="281"/>
        <end position="298"/>
    </location>
</feature>
<feature type="transmembrane region" description="Helical" evidence="5">
    <location>
        <begin position="539"/>
        <end position="564"/>
    </location>
</feature>
<feature type="transmembrane region" description="Helical" evidence="5">
    <location>
        <begin position="417"/>
        <end position="437"/>
    </location>
</feature>
<proteinExistence type="predicted"/>
<reference evidence="7" key="1">
    <citation type="submission" date="2020-01" db="EMBL/GenBank/DDBJ databases">
        <title>Muricauda ochracea sp. nov., isolated from a tidal flat of Garorim bay in Korea.</title>
        <authorList>
            <person name="Kim D."/>
            <person name="Yoo Y."/>
            <person name="Kim J.-J."/>
        </authorList>
    </citation>
    <scope>NUCLEOTIDE SEQUENCE</scope>
    <source>
        <strain evidence="7">JGD-17</strain>
    </source>
</reference>
<keyword evidence="3 5" id="KW-1133">Transmembrane helix</keyword>
<protein>
    <recommendedName>
        <fullName evidence="6">O-antigen ligase-related domain-containing protein</fullName>
    </recommendedName>
</protein>
<sequence>MSRVVAVGGLLLLLNLLYYLFFFETNYEEVDFSIKFQTENPLTIWAVAKEEESEKLIFAPKKSFEPGDNQFFKFSIPTTQKLGYVGLYYSLGADSKMLIKEVQYSTLNVSKRSKKIIEYGSVGSYISKDVQGFVLGSMDNKPKWAMLGDIEKINKSRRRKNRNSMSLLANAILLLFFGFLNLRNRTLIGRFVPDLAGNFLLDSRNVILVLWIFLMPFWIIVSHTMLALSAILTIGILARSGNKLRYKQIFGPSGTAFFLFYGILIITTLINAEAYQALEKVIDYSYFLLIPVVFNRTAKIQKEKLLNILELSIIVFMLLFMIFVLSNYTLDNDGMDTIKFLEKKMVNFWHTSYLAIFFIIPLLRRLRRPFFGGPLNTALFFIAFFLLFMFKANMSLIVLAALFLVNLLVYSNLRKTLVYPLVGVIVLFTFFIAFKTICFQNEGVTSFWNDVLGARFYLWNSAIKIPVESIWFGMGPDGVVDFLQKNIAESSTVKFRSYNAHNQFLELLLSHGIFALAGLVMVFYTALKSKNDFFRHYMIIFAALFMVESFFIKQAGLILFTFWYGVISFVPQKNIGEG</sequence>
<dbReference type="EMBL" id="JAAABI010000002">
    <property type="protein sequence ID" value="NAY91637.1"/>
    <property type="molecule type" value="Genomic_DNA"/>
</dbReference>
<keyword evidence="4 5" id="KW-0472">Membrane</keyword>
<feature type="transmembrane region" description="Helical" evidence="5">
    <location>
        <begin position="208"/>
        <end position="237"/>
    </location>
</feature>
<feature type="transmembrane region" description="Helical" evidence="5">
    <location>
        <begin position="507"/>
        <end position="527"/>
    </location>
</feature>
<evidence type="ECO:0000256" key="3">
    <source>
        <dbReference type="ARBA" id="ARBA00022989"/>
    </source>
</evidence>
<evidence type="ECO:0000313" key="8">
    <source>
        <dbReference type="Proteomes" id="UP000667650"/>
    </source>
</evidence>
<feature type="transmembrane region" description="Helical" evidence="5">
    <location>
        <begin position="249"/>
        <end position="269"/>
    </location>
</feature>
<dbReference type="Proteomes" id="UP000667650">
    <property type="component" value="Unassembled WGS sequence"/>
</dbReference>
<feature type="domain" description="O-antigen ligase-related" evidence="6">
    <location>
        <begin position="379"/>
        <end position="519"/>
    </location>
</feature>
<accession>A0A964TB65</accession>
<feature type="transmembrane region" description="Helical" evidence="5">
    <location>
        <begin position="346"/>
        <end position="363"/>
    </location>
</feature>
<feature type="transmembrane region" description="Helical" evidence="5">
    <location>
        <begin position="370"/>
        <end position="388"/>
    </location>
</feature>
<dbReference type="InterPro" id="IPR007016">
    <property type="entry name" value="O-antigen_ligase-rel_domated"/>
</dbReference>
<feature type="transmembrane region" description="Helical" evidence="5">
    <location>
        <begin position="305"/>
        <end position="326"/>
    </location>
</feature>
<evidence type="ECO:0000259" key="6">
    <source>
        <dbReference type="Pfam" id="PF04932"/>
    </source>
</evidence>
<comment type="caution">
    <text evidence="7">The sequence shown here is derived from an EMBL/GenBank/DDBJ whole genome shotgun (WGS) entry which is preliminary data.</text>
</comment>
<evidence type="ECO:0000256" key="1">
    <source>
        <dbReference type="ARBA" id="ARBA00004141"/>
    </source>
</evidence>